<keyword evidence="6" id="KW-0235">DNA replication</keyword>
<dbReference type="KEGG" id="pic:PICST_40682"/>
<dbReference type="EC" id="2.7.7.7" evidence="3"/>
<protein>
    <recommendedName>
        <fullName evidence="3">DNA-directed DNA polymerase</fullName>
        <ecNumber evidence="3">2.7.7.7</ecNumber>
    </recommendedName>
</protein>
<dbReference type="FunFam" id="2.40.50.430:FF:000002">
    <property type="entry name" value="DNA polymerase delta subunit"/>
    <property type="match status" value="1"/>
</dbReference>
<dbReference type="InterPro" id="IPR024826">
    <property type="entry name" value="DNA_pol_delta/II_ssu"/>
</dbReference>
<dbReference type="GO" id="GO:0016035">
    <property type="term" value="C:zeta DNA polymerase complex"/>
    <property type="evidence" value="ECO:0007669"/>
    <property type="project" value="EnsemblFungi"/>
</dbReference>
<organism evidence="12 13">
    <name type="scientific">Scheffersomyces stipitis (strain ATCC 58785 / CBS 6054 / NBRC 10063 / NRRL Y-11545)</name>
    <name type="common">Yeast</name>
    <name type="synonym">Pichia stipitis</name>
    <dbReference type="NCBI Taxonomy" id="322104"/>
    <lineage>
        <taxon>Eukaryota</taxon>
        <taxon>Fungi</taxon>
        <taxon>Dikarya</taxon>
        <taxon>Ascomycota</taxon>
        <taxon>Saccharomycotina</taxon>
        <taxon>Pichiomycetes</taxon>
        <taxon>Debaryomycetaceae</taxon>
        <taxon>Scheffersomyces</taxon>
    </lineage>
</organism>
<dbReference type="GO" id="GO:0003887">
    <property type="term" value="F:DNA-directed DNA polymerase activity"/>
    <property type="evidence" value="ECO:0007669"/>
    <property type="project" value="UniProtKB-KW"/>
</dbReference>
<evidence type="ECO:0000256" key="2">
    <source>
        <dbReference type="ARBA" id="ARBA00006035"/>
    </source>
</evidence>
<dbReference type="GO" id="GO:0003677">
    <property type="term" value="F:DNA binding"/>
    <property type="evidence" value="ECO:0007669"/>
    <property type="project" value="InterPro"/>
</dbReference>
<dbReference type="eggNOG" id="KOG2732">
    <property type="taxonomic scope" value="Eukaryota"/>
</dbReference>
<dbReference type="Gene3D" id="3.60.21.50">
    <property type="match status" value="1"/>
</dbReference>
<dbReference type="GO" id="GO:0043625">
    <property type="term" value="C:delta DNA polymerase complex"/>
    <property type="evidence" value="ECO:0007669"/>
    <property type="project" value="EnsemblFungi"/>
</dbReference>
<dbReference type="EMBL" id="CP000496">
    <property type="protein sequence ID" value="ABN64373.2"/>
    <property type="molecule type" value="Genomic_DNA"/>
</dbReference>
<evidence type="ECO:0000313" key="12">
    <source>
        <dbReference type="EMBL" id="ABN64373.2"/>
    </source>
</evidence>
<evidence type="ECO:0000256" key="5">
    <source>
        <dbReference type="ARBA" id="ARBA00022695"/>
    </source>
</evidence>
<evidence type="ECO:0000256" key="9">
    <source>
        <dbReference type="ARBA" id="ARBA00049244"/>
    </source>
</evidence>
<dbReference type="OMA" id="HCILIGT"/>
<evidence type="ECO:0000313" key="13">
    <source>
        <dbReference type="Proteomes" id="UP000002258"/>
    </source>
</evidence>
<keyword evidence="7" id="KW-0239">DNA-directed DNA polymerase</keyword>
<sequence>MVEFTDYFNREVTPSTEYTRTSFKDSSDYPKQEEFIISAKDRKYDRQYFSMYQYRFKNLKERIIGNAIQKWGDGTKRVNGQTIVKQDKILDITSGKLCWVVGTVFCDLKDKLNIFQDVEKGIDDVLPLVPDSYVGDDENSMTTMLEDESGRAILHNEEFLSKNILVTGCIVGVLGIEISAGIFEIMDIVYPEASPQKPLTLKASEGKGKVAIVSGLNLEEGVDADLKLELLKQYVTGSLGSSEDSKTASSVCRLIIAGDSVKPIKEMSDRSNRDFVTTNNYGSKNISQYNPESLVKFDEFLREILVSLPVSVMPGNNDMGEICLPQQPLHKSLFHSNARYLNGEYLERLTNPYWFNFGELRVLGTSGQNVHDILKYLSKNTTAAPELILKIMESHIKWQNFIPTAPDTLYCYPFDNSDPFTLVDETPHVYFVGNQQQYASEVYTYASTTTGNSGSVRLVSVPRFSETGELVLLDLDTLETEVVQISL</sequence>
<dbReference type="FunCoup" id="A3LNR7">
    <property type="interactions" value="904"/>
</dbReference>
<dbReference type="InterPro" id="IPR007185">
    <property type="entry name" value="DNA_pol_a/d/e_bsu"/>
</dbReference>
<dbReference type="GO" id="GO:0043137">
    <property type="term" value="P:DNA replication, removal of RNA primer"/>
    <property type="evidence" value="ECO:0007669"/>
    <property type="project" value="EnsemblFungi"/>
</dbReference>
<evidence type="ECO:0000256" key="7">
    <source>
        <dbReference type="ARBA" id="ARBA00022932"/>
    </source>
</evidence>
<evidence type="ECO:0000256" key="3">
    <source>
        <dbReference type="ARBA" id="ARBA00012417"/>
    </source>
</evidence>
<dbReference type="Pfam" id="PF18018">
    <property type="entry name" value="DNA_pol_D_N"/>
    <property type="match status" value="1"/>
</dbReference>
<dbReference type="GO" id="GO:0006278">
    <property type="term" value="P:RNA-templated DNA biosynthetic process"/>
    <property type="evidence" value="ECO:0007669"/>
    <property type="project" value="EnsemblFungi"/>
</dbReference>
<evidence type="ECO:0000256" key="4">
    <source>
        <dbReference type="ARBA" id="ARBA00022679"/>
    </source>
</evidence>
<dbReference type="RefSeq" id="XP_001382402.2">
    <property type="nucleotide sequence ID" value="XM_001382365.1"/>
</dbReference>
<dbReference type="STRING" id="322104.A3LNR7"/>
<comment type="catalytic activity">
    <reaction evidence="9">
        <text>DNA(n) + a 2'-deoxyribonucleoside 5'-triphosphate = DNA(n+1) + diphosphate</text>
        <dbReference type="Rhea" id="RHEA:22508"/>
        <dbReference type="Rhea" id="RHEA-COMP:17339"/>
        <dbReference type="Rhea" id="RHEA-COMP:17340"/>
        <dbReference type="ChEBI" id="CHEBI:33019"/>
        <dbReference type="ChEBI" id="CHEBI:61560"/>
        <dbReference type="ChEBI" id="CHEBI:173112"/>
        <dbReference type="EC" id="2.7.7.7"/>
    </reaction>
</comment>
<dbReference type="OrthoDB" id="3763at2759"/>
<dbReference type="Gene3D" id="2.40.50.430">
    <property type="match status" value="1"/>
</dbReference>
<evidence type="ECO:0000256" key="8">
    <source>
        <dbReference type="ARBA" id="ARBA00023242"/>
    </source>
</evidence>
<name>A3LNR7_PICST</name>
<evidence type="ECO:0000256" key="1">
    <source>
        <dbReference type="ARBA" id="ARBA00004123"/>
    </source>
</evidence>
<evidence type="ECO:0000259" key="10">
    <source>
        <dbReference type="Pfam" id="PF04042"/>
    </source>
</evidence>
<dbReference type="GO" id="GO:0005829">
    <property type="term" value="C:cytosol"/>
    <property type="evidence" value="ECO:0007669"/>
    <property type="project" value="EnsemblFungi"/>
</dbReference>
<dbReference type="HOGENOM" id="CLU_021763_2_0_1"/>
<dbReference type="InterPro" id="IPR040663">
    <property type="entry name" value="DNA_pol_D_N"/>
</dbReference>
<keyword evidence="5 12" id="KW-0548">Nucleotidyltransferase</keyword>
<comment type="similarity">
    <text evidence="2">Belongs to the DNA polymerase delta/II small subunit family.</text>
</comment>
<dbReference type="GO" id="GO:0006273">
    <property type="term" value="P:lagging strand elongation"/>
    <property type="evidence" value="ECO:0007669"/>
    <property type="project" value="UniProtKB-ARBA"/>
</dbReference>
<gene>
    <name evidence="12" type="primary">HYS2</name>
    <name evidence="12" type="ORF">PICST_40682</name>
</gene>
<comment type="subcellular location">
    <subcellularLocation>
        <location evidence="1">Nucleus</location>
    </subcellularLocation>
</comment>
<accession>A3LNR7</accession>
<dbReference type="AlphaFoldDB" id="A3LNR7"/>
<evidence type="ECO:0000259" key="11">
    <source>
        <dbReference type="Pfam" id="PF18018"/>
    </source>
</evidence>
<feature type="domain" description="DNA polymerase delta subunit OB-fold" evidence="11">
    <location>
        <begin position="47"/>
        <end position="188"/>
    </location>
</feature>
<feature type="domain" description="DNA polymerase alpha/delta/epsilon subunit B" evidence="10">
    <location>
        <begin position="210"/>
        <end position="438"/>
    </location>
</feature>
<reference evidence="12 13" key="1">
    <citation type="journal article" date="2007" name="Nat. Biotechnol.">
        <title>Genome sequence of the lignocellulose-bioconverting and xylose-fermenting yeast Pichia stipitis.</title>
        <authorList>
            <person name="Jeffries T.W."/>
            <person name="Grigoriev I.V."/>
            <person name="Grimwood J."/>
            <person name="Laplaza J.M."/>
            <person name="Aerts A."/>
            <person name="Salamov A."/>
            <person name="Schmutz J."/>
            <person name="Lindquist E."/>
            <person name="Dehal P."/>
            <person name="Shapiro H."/>
            <person name="Jin Y.S."/>
            <person name="Passoth V."/>
            <person name="Richardson P.M."/>
        </authorList>
    </citation>
    <scope>NUCLEOTIDE SEQUENCE [LARGE SCALE GENOMIC DNA]</scope>
    <source>
        <strain evidence="13">ATCC 58785 / CBS 6054 / NBRC 10063 / NRRL Y-11545</strain>
    </source>
</reference>
<proteinExistence type="inferred from homology"/>
<evidence type="ECO:0000256" key="6">
    <source>
        <dbReference type="ARBA" id="ARBA00022705"/>
    </source>
</evidence>
<keyword evidence="13" id="KW-1185">Reference proteome</keyword>
<dbReference type="InParanoid" id="A3LNR7"/>
<dbReference type="PANTHER" id="PTHR10416:SF0">
    <property type="entry name" value="DNA POLYMERASE DELTA SUBUNIT 2"/>
    <property type="match status" value="1"/>
</dbReference>
<dbReference type="GeneID" id="4837670"/>
<keyword evidence="8" id="KW-0539">Nucleus</keyword>
<dbReference type="Pfam" id="PF04042">
    <property type="entry name" value="DNA_pol_E_B"/>
    <property type="match status" value="1"/>
</dbReference>
<dbReference type="PANTHER" id="PTHR10416">
    <property type="entry name" value="DNA POLYMERASE DELTA SUBUNIT 2"/>
    <property type="match status" value="1"/>
</dbReference>
<keyword evidence="4 12" id="KW-0808">Transferase</keyword>
<dbReference type="GO" id="GO:0006281">
    <property type="term" value="P:DNA repair"/>
    <property type="evidence" value="ECO:0007669"/>
    <property type="project" value="UniProtKB-ARBA"/>
</dbReference>
<dbReference type="Proteomes" id="UP000002258">
    <property type="component" value="Chromosome 2"/>
</dbReference>